<dbReference type="Pfam" id="PF18758">
    <property type="entry name" value="KDZ"/>
    <property type="match status" value="1"/>
</dbReference>
<organism evidence="1 2">
    <name type="scientific">Rhizopogon vinicolor AM-OR11-026</name>
    <dbReference type="NCBI Taxonomy" id="1314800"/>
    <lineage>
        <taxon>Eukaryota</taxon>
        <taxon>Fungi</taxon>
        <taxon>Dikarya</taxon>
        <taxon>Basidiomycota</taxon>
        <taxon>Agaricomycotina</taxon>
        <taxon>Agaricomycetes</taxon>
        <taxon>Agaricomycetidae</taxon>
        <taxon>Boletales</taxon>
        <taxon>Suillineae</taxon>
        <taxon>Rhizopogonaceae</taxon>
        <taxon>Rhizopogon</taxon>
    </lineage>
</organism>
<gene>
    <name evidence="1" type="ORF">K503DRAFT_703570</name>
</gene>
<accession>A0A1B7MG04</accession>
<sequence>MNVDYSICNAINYQSDGFDTSLIIYDVGCQWCIHFAERVANCPGLSIPKQRRVLAAVGKFHLSAHKLPCFTRFSLNFIEGAGQVDGEILETLWATFNKISPTARSMSQGHRQEILDDHMRDSNWKKLVQIGKYSS</sequence>
<dbReference type="InterPro" id="IPR040521">
    <property type="entry name" value="KDZ"/>
</dbReference>
<proteinExistence type="predicted"/>
<dbReference type="InParanoid" id="A0A1B7MG04"/>
<protein>
    <submittedName>
        <fullName evidence="1">Uncharacterized protein</fullName>
    </submittedName>
</protein>
<name>A0A1B7MG04_9AGAM</name>
<dbReference type="Proteomes" id="UP000092154">
    <property type="component" value="Unassembled WGS sequence"/>
</dbReference>
<dbReference type="AlphaFoldDB" id="A0A1B7MG04"/>
<keyword evidence="2" id="KW-1185">Reference proteome</keyword>
<dbReference type="EMBL" id="KV449357">
    <property type="protein sequence ID" value="OAX31537.1"/>
    <property type="molecule type" value="Genomic_DNA"/>
</dbReference>
<evidence type="ECO:0000313" key="2">
    <source>
        <dbReference type="Proteomes" id="UP000092154"/>
    </source>
</evidence>
<dbReference type="STRING" id="1314800.A0A1B7MG04"/>
<evidence type="ECO:0000313" key="1">
    <source>
        <dbReference type="EMBL" id="OAX31537.1"/>
    </source>
</evidence>
<reference evidence="1 2" key="1">
    <citation type="submission" date="2016-06" db="EMBL/GenBank/DDBJ databases">
        <title>Comparative genomics of the ectomycorrhizal sister species Rhizopogon vinicolor and Rhizopogon vesiculosus (Basidiomycota: Boletales) reveals a divergence of the mating type B locus.</title>
        <authorList>
            <consortium name="DOE Joint Genome Institute"/>
            <person name="Mujic A.B."/>
            <person name="Kuo A."/>
            <person name="Tritt A."/>
            <person name="Lipzen A."/>
            <person name="Chen C."/>
            <person name="Johnson J."/>
            <person name="Sharma A."/>
            <person name="Barry K."/>
            <person name="Grigoriev I.V."/>
            <person name="Spatafora J.W."/>
        </authorList>
    </citation>
    <scope>NUCLEOTIDE SEQUENCE [LARGE SCALE GENOMIC DNA]</scope>
    <source>
        <strain evidence="1 2">AM-OR11-026</strain>
    </source>
</reference>
<dbReference type="OrthoDB" id="3222357at2759"/>